<dbReference type="EMBL" id="JAHQIW010001032">
    <property type="protein sequence ID" value="KAJ1351225.1"/>
    <property type="molecule type" value="Genomic_DNA"/>
</dbReference>
<evidence type="ECO:0000313" key="2">
    <source>
        <dbReference type="Proteomes" id="UP001196413"/>
    </source>
</evidence>
<keyword evidence="2" id="KW-1185">Reference proteome</keyword>
<protein>
    <submittedName>
        <fullName evidence="1">Uncharacterized protein</fullName>
    </submittedName>
</protein>
<proteinExistence type="predicted"/>
<reference evidence="1" key="1">
    <citation type="submission" date="2021-06" db="EMBL/GenBank/DDBJ databases">
        <title>Parelaphostrongylus tenuis whole genome reference sequence.</title>
        <authorList>
            <person name="Garwood T.J."/>
            <person name="Larsen P.A."/>
            <person name="Fountain-Jones N.M."/>
            <person name="Garbe J.R."/>
            <person name="Macchietto M.G."/>
            <person name="Kania S.A."/>
            <person name="Gerhold R.W."/>
            <person name="Richards J.E."/>
            <person name="Wolf T.M."/>
        </authorList>
    </citation>
    <scope>NUCLEOTIDE SEQUENCE</scope>
    <source>
        <strain evidence="1">MNPRO001-30</strain>
        <tissue evidence="1">Meninges</tissue>
    </source>
</reference>
<comment type="caution">
    <text evidence="1">The sequence shown here is derived from an EMBL/GenBank/DDBJ whole genome shotgun (WGS) entry which is preliminary data.</text>
</comment>
<dbReference type="Proteomes" id="UP001196413">
    <property type="component" value="Unassembled WGS sequence"/>
</dbReference>
<sequence length="87" mass="10127">MCRTTFEIEGISKTVRVHNERSLVLHSKGSMGSQSTGGCIGDRKRHFHQVFNKKGRKNSFIAVNTRWFFTSEVLRRLCWNISWVLAR</sequence>
<name>A0AAD5M301_PARTN</name>
<accession>A0AAD5M301</accession>
<evidence type="ECO:0000313" key="1">
    <source>
        <dbReference type="EMBL" id="KAJ1351225.1"/>
    </source>
</evidence>
<dbReference type="AlphaFoldDB" id="A0AAD5M301"/>
<gene>
    <name evidence="1" type="ORF">KIN20_007200</name>
</gene>
<organism evidence="1 2">
    <name type="scientific">Parelaphostrongylus tenuis</name>
    <name type="common">Meningeal worm</name>
    <dbReference type="NCBI Taxonomy" id="148309"/>
    <lineage>
        <taxon>Eukaryota</taxon>
        <taxon>Metazoa</taxon>
        <taxon>Ecdysozoa</taxon>
        <taxon>Nematoda</taxon>
        <taxon>Chromadorea</taxon>
        <taxon>Rhabditida</taxon>
        <taxon>Rhabditina</taxon>
        <taxon>Rhabditomorpha</taxon>
        <taxon>Strongyloidea</taxon>
        <taxon>Metastrongylidae</taxon>
        <taxon>Parelaphostrongylus</taxon>
    </lineage>
</organism>